<organism evidence="2 3">
    <name type="scientific">Jannaschia pohangensis</name>
    <dbReference type="NCBI Taxonomy" id="390807"/>
    <lineage>
        <taxon>Bacteria</taxon>
        <taxon>Pseudomonadati</taxon>
        <taxon>Pseudomonadota</taxon>
        <taxon>Alphaproteobacteria</taxon>
        <taxon>Rhodobacterales</taxon>
        <taxon>Roseobacteraceae</taxon>
        <taxon>Jannaschia</taxon>
    </lineage>
</organism>
<keyword evidence="1" id="KW-0472">Membrane</keyword>
<proteinExistence type="predicted"/>
<feature type="transmembrane region" description="Helical" evidence="1">
    <location>
        <begin position="253"/>
        <end position="271"/>
    </location>
</feature>
<dbReference type="STRING" id="390807.SAMN04488095_1779"/>
<keyword evidence="1" id="KW-1133">Transmembrane helix</keyword>
<protein>
    <submittedName>
        <fullName evidence="2">Short-chain fatty acids transporter</fullName>
    </submittedName>
</protein>
<evidence type="ECO:0000313" key="2">
    <source>
        <dbReference type="EMBL" id="SFI93741.1"/>
    </source>
</evidence>
<feature type="transmembrane region" description="Helical" evidence="1">
    <location>
        <begin position="283"/>
        <end position="301"/>
    </location>
</feature>
<accession>A0A1I3M9S4</accession>
<dbReference type="AlphaFoldDB" id="A0A1I3M9S4"/>
<dbReference type="PANTHER" id="PTHR41983">
    <property type="entry name" value="SHORT-CHAIN FATTY ACID TRANSPORTER-RELATED"/>
    <property type="match status" value="1"/>
</dbReference>
<feature type="transmembrane region" description="Helical" evidence="1">
    <location>
        <begin position="191"/>
        <end position="210"/>
    </location>
</feature>
<feature type="transmembrane region" description="Helical" evidence="1">
    <location>
        <begin position="106"/>
        <end position="133"/>
    </location>
</feature>
<dbReference type="PANTHER" id="PTHR41983:SF2">
    <property type="entry name" value="SHORT-CHAIN FATTY ACID TRANSPORTER-RELATED"/>
    <property type="match status" value="1"/>
</dbReference>
<gene>
    <name evidence="2" type="ORF">SAMN04488095_1779</name>
</gene>
<reference evidence="2 3" key="1">
    <citation type="submission" date="2016-10" db="EMBL/GenBank/DDBJ databases">
        <authorList>
            <person name="de Groot N.N."/>
        </authorList>
    </citation>
    <scope>NUCLEOTIDE SEQUENCE [LARGE SCALE GENOMIC DNA]</scope>
    <source>
        <strain evidence="2 3">DSM 19073</strain>
    </source>
</reference>
<feature type="transmembrane region" description="Helical" evidence="1">
    <location>
        <begin position="426"/>
        <end position="448"/>
    </location>
</feature>
<dbReference type="Pfam" id="PF02667">
    <property type="entry name" value="SCFA_trans"/>
    <property type="match status" value="1"/>
</dbReference>
<keyword evidence="1" id="KW-0812">Transmembrane</keyword>
<feature type="transmembrane region" description="Helical" evidence="1">
    <location>
        <begin position="340"/>
        <end position="365"/>
    </location>
</feature>
<dbReference type="EMBL" id="FORA01000002">
    <property type="protein sequence ID" value="SFI93741.1"/>
    <property type="molecule type" value="Genomic_DNA"/>
</dbReference>
<dbReference type="Proteomes" id="UP000199110">
    <property type="component" value="Unassembled WGS sequence"/>
</dbReference>
<dbReference type="InterPro" id="IPR006160">
    <property type="entry name" value="SCFA_transpt_AtoE"/>
</dbReference>
<dbReference type="OrthoDB" id="9342495at2"/>
<feature type="transmembrane region" description="Helical" evidence="1">
    <location>
        <begin position="63"/>
        <end position="86"/>
    </location>
</feature>
<evidence type="ECO:0000256" key="1">
    <source>
        <dbReference type="SAM" id="Phobius"/>
    </source>
</evidence>
<feature type="transmembrane region" description="Helical" evidence="1">
    <location>
        <begin position="313"/>
        <end position="334"/>
    </location>
</feature>
<dbReference type="RefSeq" id="WP_092779395.1">
    <property type="nucleotide sequence ID" value="NZ_FORA01000002.1"/>
</dbReference>
<feature type="transmembrane region" description="Helical" evidence="1">
    <location>
        <begin position="30"/>
        <end position="51"/>
    </location>
</feature>
<dbReference type="GO" id="GO:0005886">
    <property type="term" value="C:plasma membrane"/>
    <property type="evidence" value="ECO:0007669"/>
    <property type="project" value="TreeGrafter"/>
</dbReference>
<name>A0A1I3M9S4_9RHOB</name>
<feature type="transmembrane region" description="Helical" evidence="1">
    <location>
        <begin position="145"/>
        <end position="171"/>
    </location>
</feature>
<sequence length="449" mass="47304">MSDTSPSPGFIGRLTGALDGFIQRWLPEPLVIVILLTFFVFALGIAVEGAAPADMLTYFGDGFWDLLTFAMQMALVLVTGFVFATTPLFARLLGWIARRARTAGQAIVLVTLVSLAASFVNWGFGLVIGALFAKRLAREVPEVDYRVLIAAGYSGFLIWHAGLSGSIPLTAATPGNFLEDEIGLIPASETIFAPFNLILLAVIACGLPFLNRMMLNHGGRVVRAGDLHLEDEDAEEPEVAPRTPAARLEHTPWIGRGIGGFGLAILALQVVRGEFSLTLNTVNFAFLFAAFLLHGSAHAFLRGLDQAVKGVGGILIQFPFYAGVMGMMVGSGLAASLTDVFVGAANSTILPLLAFLSAGVVNVLVPSGGGQWAVQGPIIMPAAEALGADKARVLMAIAWGDAWTNMIQPFWALPALAVAGLSARDIMGFCVLVLLVSGVVLGVGLTFLP</sequence>
<evidence type="ECO:0000313" key="3">
    <source>
        <dbReference type="Proteomes" id="UP000199110"/>
    </source>
</evidence>
<keyword evidence="3" id="KW-1185">Reference proteome</keyword>